<protein>
    <recommendedName>
        <fullName evidence="2">Dynamin N-terminal domain-containing protein</fullName>
    </recommendedName>
</protein>
<dbReference type="InterPro" id="IPR045063">
    <property type="entry name" value="Dynamin_N"/>
</dbReference>
<reference evidence="3" key="2">
    <citation type="submission" date="2023-06" db="EMBL/GenBank/DDBJ databases">
        <authorList>
            <consortium name="Lawrence Berkeley National Laboratory"/>
            <person name="Haridas S."/>
            <person name="Hensen N."/>
            <person name="Bonometti L."/>
            <person name="Westerberg I."/>
            <person name="Brannstrom I.O."/>
            <person name="Guillou S."/>
            <person name="Cros-Aarteil S."/>
            <person name="Calhoun S."/>
            <person name="Kuo A."/>
            <person name="Mondo S."/>
            <person name="Pangilinan J."/>
            <person name="Riley R."/>
            <person name="Labutti K."/>
            <person name="Andreopoulos B."/>
            <person name="Lipzen A."/>
            <person name="Chen C."/>
            <person name="Yanf M."/>
            <person name="Daum C."/>
            <person name="Ng V."/>
            <person name="Clum A."/>
            <person name="Steindorff A."/>
            <person name="Ohm R."/>
            <person name="Martin F."/>
            <person name="Silar P."/>
            <person name="Natvig D."/>
            <person name="Lalanne C."/>
            <person name="Gautier V."/>
            <person name="Ament-Velasquez S.L."/>
            <person name="Kruys A."/>
            <person name="Hutchinson M.I."/>
            <person name="Powell A.J."/>
            <person name="Barry K."/>
            <person name="Miller A.N."/>
            <person name="Grigoriev I.V."/>
            <person name="Debuchy R."/>
            <person name="Gladieux P."/>
            <person name="Thoren M.H."/>
            <person name="Johannesson H."/>
        </authorList>
    </citation>
    <scope>NUCLEOTIDE SEQUENCE</scope>
    <source>
        <strain evidence="3">CBS 314.62</strain>
    </source>
</reference>
<feature type="compositionally biased region" description="Basic and acidic residues" evidence="1">
    <location>
        <begin position="439"/>
        <end position="448"/>
    </location>
</feature>
<dbReference type="Gene3D" id="3.40.50.300">
    <property type="entry name" value="P-loop containing nucleotide triphosphate hydrolases"/>
    <property type="match status" value="1"/>
</dbReference>
<proteinExistence type="predicted"/>
<evidence type="ECO:0000256" key="1">
    <source>
        <dbReference type="SAM" id="MobiDB-lite"/>
    </source>
</evidence>
<name>A0AAE0X0R4_9PEZI</name>
<dbReference type="EMBL" id="JAULSO010000005">
    <property type="protein sequence ID" value="KAK3682297.1"/>
    <property type="molecule type" value="Genomic_DNA"/>
</dbReference>
<dbReference type="AlphaFoldDB" id="A0AAE0X0R4"/>
<dbReference type="PANTHER" id="PTHR36681:SF3">
    <property type="entry name" value="NUCLEAR GTPASE, GERMINAL CENTER-ASSOCIATED, TANDEM DUPLICATE 3"/>
    <property type="match status" value="1"/>
</dbReference>
<evidence type="ECO:0000259" key="2">
    <source>
        <dbReference type="Pfam" id="PF00350"/>
    </source>
</evidence>
<gene>
    <name evidence="3" type="ORF">B0T22DRAFT_470765</name>
</gene>
<feature type="region of interest" description="Disordered" evidence="1">
    <location>
        <begin position="962"/>
        <end position="986"/>
    </location>
</feature>
<comment type="caution">
    <text evidence="3">The sequence shown here is derived from an EMBL/GenBank/DDBJ whole genome shotgun (WGS) entry which is preliminary data.</text>
</comment>
<dbReference type="Proteomes" id="UP001270362">
    <property type="component" value="Unassembled WGS sequence"/>
</dbReference>
<feature type="region of interest" description="Disordered" evidence="1">
    <location>
        <begin position="432"/>
        <end position="459"/>
    </location>
</feature>
<dbReference type="SUPFAM" id="SSF52540">
    <property type="entry name" value="P-loop containing nucleoside triphosphate hydrolases"/>
    <property type="match status" value="2"/>
</dbReference>
<dbReference type="PANTHER" id="PTHR36681">
    <property type="entry name" value="NUCLEAR GTPASE, GERMINAL CENTER-ASSOCIATED, TANDEM DUPLICATE 3"/>
    <property type="match status" value="1"/>
</dbReference>
<dbReference type="InterPro" id="IPR027417">
    <property type="entry name" value="P-loop_NTPase"/>
</dbReference>
<evidence type="ECO:0000313" key="3">
    <source>
        <dbReference type="EMBL" id="KAK3682297.1"/>
    </source>
</evidence>
<sequence length="986" mass="111840">MDTSMQDSLRFERFLDWDALQKKPASERIQVLEGALAKSIKYSAELARLIESAINSSGNESSIAESDVFSTDTLRKWIKEVDDLASEHLNFELLVGVQGNTGAGKSALLSALLNTRDILPSNCAAAATATVCKVAYNHSDDPEKAYHAEIHYRTLESVKQELDDLFEYIKKRDRLLEQSNSGTGVEENDYGDDDAARAQEIEDLNVYISLVAKKVQHVWGYTSEQLGSGSVSTADLLAKSDPAAKRLGTIDTIFGSKHEEFAERVKPFLDSTPKVVKAKPRQGAPTREMAAWPLIDHVNIWLKCPLLKGGIVLVDLPGLSDVVEGRSAVARQYYKQLAVAVVVAPAIRAADEQKTVQLMSENQEINLRMSGKFDDRSFCIVISKTDEGMNWGEANRAFRDEGRDEALERINEFEAKMKECNEAIKEAKVQTRSLQKQLKGKEKEERRTTKSKIRDHKKRKNAWSKDLIFCRRETKGLRGAAFHAAVQSRSNLHVKRLNEYLQERHTAFLSQCPDAPKHFSAPRIFPVSVKAYWGLGDGKENMVEGFPTTAYTGIPALAKWLDEATIPQRERHAYSVLHRLDCLRHNIQTWSDDECSMNKIQFSEQQLKEMILDPVYHEIQKNLIKFETKLKNKVSKNDPLRKGKTTAALKECGEHCAARVHRWVFKEPDNQKSATKLHAHTFRAIIKREGGEFVSHSGGFKKRYCWMEDMATAFKIHIAGVWIETFHNAIPKMEKDARLEVDKIWEKGMEILNRDLVKHFEGQKSYLAKEALTLSAVKEEVKDLVGQALLDISARSTEIHTDLAESLQKKWRKGFKDALAERGRGSMGRRHTILQKFAKDKGHVMYREAVADMKAQLQKQIKQLPEILNKAWEHGLNKLQTQLALITNNVIKAENRDGEEFQRAEGDKVLLQQRVRELLMKWQASFIMADVGVDQIDETEIPTVYQAPEDNLDEEDDDVVMEEISDSESETENKALAVKIKAERKD</sequence>
<reference evidence="3" key="1">
    <citation type="journal article" date="2023" name="Mol. Phylogenet. Evol.">
        <title>Genome-scale phylogeny and comparative genomics of the fungal order Sordariales.</title>
        <authorList>
            <person name="Hensen N."/>
            <person name="Bonometti L."/>
            <person name="Westerberg I."/>
            <person name="Brannstrom I.O."/>
            <person name="Guillou S."/>
            <person name="Cros-Aarteil S."/>
            <person name="Calhoun S."/>
            <person name="Haridas S."/>
            <person name="Kuo A."/>
            <person name="Mondo S."/>
            <person name="Pangilinan J."/>
            <person name="Riley R."/>
            <person name="LaButti K."/>
            <person name="Andreopoulos B."/>
            <person name="Lipzen A."/>
            <person name="Chen C."/>
            <person name="Yan M."/>
            <person name="Daum C."/>
            <person name="Ng V."/>
            <person name="Clum A."/>
            <person name="Steindorff A."/>
            <person name="Ohm R.A."/>
            <person name="Martin F."/>
            <person name="Silar P."/>
            <person name="Natvig D.O."/>
            <person name="Lalanne C."/>
            <person name="Gautier V."/>
            <person name="Ament-Velasquez S.L."/>
            <person name="Kruys A."/>
            <person name="Hutchinson M.I."/>
            <person name="Powell A.J."/>
            <person name="Barry K."/>
            <person name="Miller A.N."/>
            <person name="Grigoriev I.V."/>
            <person name="Debuchy R."/>
            <person name="Gladieux P."/>
            <person name="Hiltunen Thoren M."/>
            <person name="Johannesson H."/>
        </authorList>
    </citation>
    <scope>NUCLEOTIDE SEQUENCE</scope>
    <source>
        <strain evidence="3">CBS 314.62</strain>
    </source>
</reference>
<evidence type="ECO:0000313" key="4">
    <source>
        <dbReference type="Proteomes" id="UP001270362"/>
    </source>
</evidence>
<feature type="compositionally biased region" description="Basic residues" evidence="1">
    <location>
        <begin position="449"/>
        <end position="459"/>
    </location>
</feature>
<dbReference type="Pfam" id="PF00350">
    <property type="entry name" value="Dynamin_N"/>
    <property type="match status" value="1"/>
</dbReference>
<keyword evidence="4" id="KW-1185">Reference proteome</keyword>
<accession>A0AAE0X0R4</accession>
<feature type="domain" description="Dynamin N-terminal" evidence="2">
    <location>
        <begin position="95"/>
        <end position="368"/>
    </location>
</feature>
<organism evidence="3 4">
    <name type="scientific">Podospora appendiculata</name>
    <dbReference type="NCBI Taxonomy" id="314037"/>
    <lineage>
        <taxon>Eukaryota</taxon>
        <taxon>Fungi</taxon>
        <taxon>Dikarya</taxon>
        <taxon>Ascomycota</taxon>
        <taxon>Pezizomycotina</taxon>
        <taxon>Sordariomycetes</taxon>
        <taxon>Sordariomycetidae</taxon>
        <taxon>Sordariales</taxon>
        <taxon>Podosporaceae</taxon>
        <taxon>Podospora</taxon>
    </lineage>
</organism>